<evidence type="ECO:0000313" key="4">
    <source>
        <dbReference type="Proteomes" id="UP001418222"/>
    </source>
</evidence>
<gene>
    <name evidence="3" type="primary">GN</name>
    <name evidence="3" type="ORF">KSP39_PZI019631</name>
</gene>
<sequence length="157" mass="18041">MHGGDIPFLVLPSKSKHPKLLALIKDELFRNLMQLGLSTNPLILSTLCSIFLNLYDHLRTELKFQIEAFFSYIILRLAQGKYGATFHQQEVAMEALVDFCRQKMFMAEVYANLDCDITCSNVFEDLINFLSRSAFPVNLQQCDFLHIADSIRRLICC</sequence>
<name>A0AAP0B245_9ASPA</name>
<proteinExistence type="predicted"/>
<keyword evidence="1" id="KW-0344">Guanine-nucleotide releasing factor</keyword>
<evidence type="ECO:0000256" key="1">
    <source>
        <dbReference type="ARBA" id="ARBA00022658"/>
    </source>
</evidence>
<dbReference type="PANTHER" id="PTHR10663">
    <property type="entry name" value="GUANYL-NUCLEOTIDE EXCHANGE FACTOR"/>
    <property type="match status" value="1"/>
</dbReference>
<comment type="caution">
    <text evidence="3">The sequence shown here is derived from an EMBL/GenBank/DDBJ whole genome shotgun (WGS) entry which is preliminary data.</text>
</comment>
<dbReference type="Pfam" id="PF12783">
    <property type="entry name" value="Sec7-like_HUS"/>
    <property type="match status" value="1"/>
</dbReference>
<feature type="domain" description="Mon2/Sec7/BIG1-like HUS" evidence="2">
    <location>
        <begin position="15"/>
        <end position="122"/>
    </location>
</feature>
<evidence type="ECO:0000259" key="2">
    <source>
        <dbReference type="Pfam" id="PF12783"/>
    </source>
</evidence>
<dbReference type="PANTHER" id="PTHR10663:SF388">
    <property type="entry name" value="GOLGI-SPECIFIC BREFELDIN A-RESISTANCE GUANINE NUCLEOTIDE EXCHANGE FACTOR 1"/>
    <property type="match status" value="1"/>
</dbReference>
<reference evidence="3 4" key="1">
    <citation type="journal article" date="2022" name="Nat. Plants">
        <title>Genomes of leafy and leafless Platanthera orchids illuminate the evolution of mycoheterotrophy.</title>
        <authorList>
            <person name="Li M.H."/>
            <person name="Liu K.W."/>
            <person name="Li Z."/>
            <person name="Lu H.C."/>
            <person name="Ye Q.L."/>
            <person name="Zhang D."/>
            <person name="Wang J.Y."/>
            <person name="Li Y.F."/>
            <person name="Zhong Z.M."/>
            <person name="Liu X."/>
            <person name="Yu X."/>
            <person name="Liu D.K."/>
            <person name="Tu X.D."/>
            <person name="Liu B."/>
            <person name="Hao Y."/>
            <person name="Liao X.Y."/>
            <person name="Jiang Y.T."/>
            <person name="Sun W.H."/>
            <person name="Chen J."/>
            <person name="Chen Y.Q."/>
            <person name="Ai Y."/>
            <person name="Zhai J.W."/>
            <person name="Wu S.S."/>
            <person name="Zhou Z."/>
            <person name="Hsiao Y.Y."/>
            <person name="Wu W.L."/>
            <person name="Chen Y.Y."/>
            <person name="Lin Y.F."/>
            <person name="Hsu J.L."/>
            <person name="Li C.Y."/>
            <person name="Wang Z.W."/>
            <person name="Zhao X."/>
            <person name="Zhong W.Y."/>
            <person name="Ma X.K."/>
            <person name="Ma L."/>
            <person name="Huang J."/>
            <person name="Chen G.Z."/>
            <person name="Huang M.Z."/>
            <person name="Huang L."/>
            <person name="Peng D.H."/>
            <person name="Luo Y.B."/>
            <person name="Zou S.Q."/>
            <person name="Chen S.P."/>
            <person name="Lan S."/>
            <person name="Tsai W.C."/>
            <person name="Van de Peer Y."/>
            <person name="Liu Z.J."/>
        </authorList>
    </citation>
    <scope>NUCLEOTIDE SEQUENCE [LARGE SCALE GENOMIC DNA]</scope>
    <source>
        <strain evidence="3">Lor287</strain>
    </source>
</reference>
<dbReference type="GO" id="GO:0005085">
    <property type="term" value="F:guanyl-nucleotide exchange factor activity"/>
    <property type="evidence" value="ECO:0007669"/>
    <property type="project" value="UniProtKB-KW"/>
</dbReference>
<organism evidence="3 4">
    <name type="scientific">Platanthera zijinensis</name>
    <dbReference type="NCBI Taxonomy" id="2320716"/>
    <lineage>
        <taxon>Eukaryota</taxon>
        <taxon>Viridiplantae</taxon>
        <taxon>Streptophyta</taxon>
        <taxon>Embryophyta</taxon>
        <taxon>Tracheophyta</taxon>
        <taxon>Spermatophyta</taxon>
        <taxon>Magnoliopsida</taxon>
        <taxon>Liliopsida</taxon>
        <taxon>Asparagales</taxon>
        <taxon>Orchidaceae</taxon>
        <taxon>Orchidoideae</taxon>
        <taxon>Orchideae</taxon>
        <taxon>Orchidinae</taxon>
        <taxon>Platanthera</taxon>
    </lineage>
</organism>
<dbReference type="Proteomes" id="UP001418222">
    <property type="component" value="Unassembled WGS sequence"/>
</dbReference>
<keyword evidence="4" id="KW-1185">Reference proteome</keyword>
<evidence type="ECO:0000313" key="3">
    <source>
        <dbReference type="EMBL" id="KAK8924105.1"/>
    </source>
</evidence>
<dbReference type="AlphaFoldDB" id="A0AAP0B245"/>
<protein>
    <submittedName>
        <fullName evidence="3">ARF guanine-nucleotide exchange factor GNOM</fullName>
    </submittedName>
</protein>
<accession>A0AAP0B245</accession>
<dbReference type="InterPro" id="IPR032691">
    <property type="entry name" value="Mon2/Sec7/BIG1-like_HUS"/>
</dbReference>
<dbReference type="EMBL" id="JBBWWQ010000017">
    <property type="protein sequence ID" value="KAK8924105.1"/>
    <property type="molecule type" value="Genomic_DNA"/>
</dbReference>